<reference evidence="2 3" key="1">
    <citation type="submission" date="2020-02" db="EMBL/GenBank/DDBJ databases">
        <authorList>
            <person name="Ma Q."/>
            <person name="Huang Y."/>
            <person name="Song X."/>
            <person name="Pei D."/>
        </authorList>
    </citation>
    <scope>NUCLEOTIDE SEQUENCE [LARGE SCALE GENOMIC DNA]</scope>
    <source>
        <strain evidence="2">Sxm20200214</strain>
        <tissue evidence="2">Leaf</tissue>
    </source>
</reference>
<evidence type="ECO:0000256" key="1">
    <source>
        <dbReference type="SAM" id="MobiDB-lite"/>
    </source>
</evidence>
<dbReference type="Proteomes" id="UP000886595">
    <property type="component" value="Unassembled WGS sequence"/>
</dbReference>
<accession>A0A8X7RRR0</accession>
<keyword evidence="3" id="KW-1185">Reference proteome</keyword>
<evidence type="ECO:0000313" key="3">
    <source>
        <dbReference type="Proteomes" id="UP000886595"/>
    </source>
</evidence>
<dbReference type="EMBL" id="JAAMPC010000009">
    <property type="protein sequence ID" value="KAG2293126.1"/>
    <property type="molecule type" value="Genomic_DNA"/>
</dbReference>
<feature type="region of interest" description="Disordered" evidence="1">
    <location>
        <begin position="1"/>
        <end position="25"/>
    </location>
</feature>
<evidence type="ECO:0000313" key="2">
    <source>
        <dbReference type="EMBL" id="KAG2293126.1"/>
    </source>
</evidence>
<dbReference type="OrthoDB" id="10363701at2759"/>
<proteinExistence type="predicted"/>
<protein>
    <submittedName>
        <fullName evidence="2">Uncharacterized protein</fullName>
    </submittedName>
</protein>
<name>A0A8X7RRR0_BRACI</name>
<organism evidence="2 3">
    <name type="scientific">Brassica carinata</name>
    <name type="common">Ethiopian mustard</name>
    <name type="synonym">Abyssinian cabbage</name>
    <dbReference type="NCBI Taxonomy" id="52824"/>
    <lineage>
        <taxon>Eukaryota</taxon>
        <taxon>Viridiplantae</taxon>
        <taxon>Streptophyta</taxon>
        <taxon>Embryophyta</taxon>
        <taxon>Tracheophyta</taxon>
        <taxon>Spermatophyta</taxon>
        <taxon>Magnoliopsida</taxon>
        <taxon>eudicotyledons</taxon>
        <taxon>Gunneridae</taxon>
        <taxon>Pentapetalae</taxon>
        <taxon>rosids</taxon>
        <taxon>malvids</taxon>
        <taxon>Brassicales</taxon>
        <taxon>Brassicaceae</taxon>
        <taxon>Brassiceae</taxon>
        <taxon>Brassica</taxon>
    </lineage>
</organism>
<gene>
    <name evidence="2" type="ORF">Bca52824_039795</name>
</gene>
<dbReference type="AlphaFoldDB" id="A0A8X7RRR0"/>
<comment type="caution">
    <text evidence="2">The sequence shown here is derived from an EMBL/GenBank/DDBJ whole genome shotgun (WGS) entry which is preliminary data.</text>
</comment>
<sequence length="123" mass="14733">MRLDRERTNLKKSSDQEEHKDKAEKSEQLIMKKCLRFKCFKLSTTMVKVQHEVIVQSVETQQKEVVSKVKTQLERKDATMENLLQNKTRSICDKLSKRYFLQPYPYILCFELLKEVKYEKEAV</sequence>